<keyword evidence="2" id="KW-1185">Reference proteome</keyword>
<dbReference type="RefSeq" id="WP_151755577.1">
    <property type="nucleotide sequence ID" value="NZ_BKZW01000001.1"/>
</dbReference>
<proteinExistence type="predicted"/>
<dbReference type="Proteomes" id="UP000326912">
    <property type="component" value="Unassembled WGS sequence"/>
</dbReference>
<organism evidence="1 2">
    <name type="scientific">Dictyobacter vulcani</name>
    <dbReference type="NCBI Taxonomy" id="2607529"/>
    <lineage>
        <taxon>Bacteria</taxon>
        <taxon>Bacillati</taxon>
        <taxon>Chloroflexota</taxon>
        <taxon>Ktedonobacteria</taxon>
        <taxon>Ktedonobacterales</taxon>
        <taxon>Dictyobacteraceae</taxon>
        <taxon>Dictyobacter</taxon>
    </lineage>
</organism>
<sequence>MTQTHTLEGYSLSCPDPQEVAALLQPLAFTLHFQIAAQIYHYSADLPAQYHFRDEHGTEVIYLAGKDTPEDRIPLPAHQSRWWIYMGASQEAFYQVSRVIAARWFIAWLGDQSSIHHSVA</sequence>
<gene>
    <name evidence="1" type="ORF">KDW_17590</name>
</gene>
<evidence type="ECO:0000313" key="2">
    <source>
        <dbReference type="Proteomes" id="UP000326912"/>
    </source>
</evidence>
<reference evidence="1 2" key="1">
    <citation type="submission" date="2019-10" db="EMBL/GenBank/DDBJ databases">
        <title>Dictyobacter vulcani sp. nov., within the class Ktedonobacteria, isolated from soil of volcanic Mt. Zao.</title>
        <authorList>
            <person name="Zheng Y."/>
            <person name="Wang C.M."/>
            <person name="Sakai Y."/>
            <person name="Abe K."/>
            <person name="Yokota A."/>
            <person name="Yabe S."/>
        </authorList>
    </citation>
    <scope>NUCLEOTIDE SEQUENCE [LARGE SCALE GENOMIC DNA]</scope>
    <source>
        <strain evidence="1 2">W12</strain>
    </source>
</reference>
<name>A0A5J4KME5_9CHLR</name>
<dbReference type="EMBL" id="BKZW01000001">
    <property type="protein sequence ID" value="GER87597.1"/>
    <property type="molecule type" value="Genomic_DNA"/>
</dbReference>
<dbReference type="AlphaFoldDB" id="A0A5J4KME5"/>
<evidence type="ECO:0000313" key="1">
    <source>
        <dbReference type="EMBL" id="GER87597.1"/>
    </source>
</evidence>
<protein>
    <submittedName>
        <fullName evidence="1">Uncharacterized protein</fullName>
    </submittedName>
</protein>
<comment type="caution">
    <text evidence="1">The sequence shown here is derived from an EMBL/GenBank/DDBJ whole genome shotgun (WGS) entry which is preliminary data.</text>
</comment>
<accession>A0A5J4KME5</accession>